<keyword evidence="3" id="KW-0175">Coiled coil</keyword>
<dbReference type="EMBL" id="LRBV02000004">
    <property type="status" value="NOT_ANNOTATED_CDS"/>
    <property type="molecule type" value="Genomic_DNA"/>
</dbReference>
<name>A0A7N2LC38_QUELO</name>
<proteinExistence type="inferred from homology"/>
<keyword evidence="6" id="KW-1185">Reference proteome</keyword>
<accession>A0A7N2LC38</accession>
<dbReference type="InParanoid" id="A0A7N2LC38"/>
<evidence type="ECO:0000256" key="4">
    <source>
        <dbReference type="SAM" id="MobiDB-lite"/>
    </source>
</evidence>
<organism evidence="5 6">
    <name type="scientific">Quercus lobata</name>
    <name type="common">Valley oak</name>
    <dbReference type="NCBI Taxonomy" id="97700"/>
    <lineage>
        <taxon>Eukaryota</taxon>
        <taxon>Viridiplantae</taxon>
        <taxon>Streptophyta</taxon>
        <taxon>Embryophyta</taxon>
        <taxon>Tracheophyta</taxon>
        <taxon>Spermatophyta</taxon>
        <taxon>Magnoliopsida</taxon>
        <taxon>eudicotyledons</taxon>
        <taxon>Gunneridae</taxon>
        <taxon>Pentapetalae</taxon>
        <taxon>rosids</taxon>
        <taxon>fabids</taxon>
        <taxon>Fagales</taxon>
        <taxon>Fagaceae</taxon>
        <taxon>Quercus</taxon>
    </lineage>
</organism>
<protein>
    <submittedName>
        <fullName evidence="5">Uncharacterized protein</fullName>
    </submittedName>
</protein>
<feature type="region of interest" description="Disordered" evidence="4">
    <location>
        <begin position="575"/>
        <end position="605"/>
    </location>
</feature>
<comment type="similarity">
    <text evidence="1 2">Belongs to the glycosyl hydrolase 1 family.</text>
</comment>
<dbReference type="EnsemblPlants" id="QL04p004126:mrna">
    <property type="protein sequence ID" value="QL04p004126:mrna"/>
    <property type="gene ID" value="QL04p004126"/>
</dbReference>
<reference evidence="5" key="2">
    <citation type="submission" date="2021-01" db="UniProtKB">
        <authorList>
            <consortium name="EnsemblPlants"/>
        </authorList>
    </citation>
    <scope>IDENTIFICATION</scope>
</reference>
<dbReference type="Gene3D" id="3.20.20.80">
    <property type="entry name" value="Glycosidases"/>
    <property type="match status" value="1"/>
</dbReference>
<dbReference type="Proteomes" id="UP000594261">
    <property type="component" value="Chromosome 4"/>
</dbReference>
<dbReference type="PANTHER" id="PTHR10353">
    <property type="entry name" value="GLYCOSYL HYDROLASE"/>
    <property type="match status" value="1"/>
</dbReference>
<evidence type="ECO:0000256" key="3">
    <source>
        <dbReference type="SAM" id="Coils"/>
    </source>
</evidence>
<feature type="coiled-coil region" evidence="3">
    <location>
        <begin position="531"/>
        <end position="558"/>
    </location>
</feature>
<dbReference type="PANTHER" id="PTHR10353:SF297">
    <property type="entry name" value="VICIANIN HYDROLASE-LIKE"/>
    <property type="match status" value="1"/>
</dbReference>
<dbReference type="GO" id="GO:0008422">
    <property type="term" value="F:beta-glucosidase activity"/>
    <property type="evidence" value="ECO:0007669"/>
    <property type="project" value="TreeGrafter"/>
</dbReference>
<feature type="compositionally biased region" description="Basic and acidic residues" evidence="4">
    <location>
        <begin position="590"/>
        <end position="605"/>
    </location>
</feature>
<dbReference type="Gramene" id="QL04p004126:mrna">
    <property type="protein sequence ID" value="QL04p004126:mrna"/>
    <property type="gene ID" value="QL04p004126"/>
</dbReference>
<dbReference type="GO" id="GO:0005975">
    <property type="term" value="P:carbohydrate metabolic process"/>
    <property type="evidence" value="ECO:0007669"/>
    <property type="project" value="InterPro"/>
</dbReference>
<evidence type="ECO:0000256" key="1">
    <source>
        <dbReference type="ARBA" id="ARBA00010838"/>
    </source>
</evidence>
<sequence>MNQLLKSCPGSVERCPQQKDLDGSRSYSESFKITTLKNSLLSQQAVATKIADYSNADVAQDFYHRYKEDVQLVKKIGLDSFRFSISWSRLFPKGKVSGGVNPKAVTFYNNLINELLSNGITPFVTLLHFDTPQALDEGYGAFLSPKIVEDYMAYVNFCFKTFGDRVKHWITMNEPNGWTMYGYSSGTAAPGRCSSYAGNCTAGNSATEPYIVAHHLLLAHAYAVKLYREKYKPQQKGEIGITIVTHWFIPKDQSSTSIKAASRALDFMFGWEKYQIPINIPIRLPLKREKCYYKGVEDVGVYEQMLKTRLRFPLSSLYRRLLQYLGLAITQISSNTWKVFLGVEVLYGVTTDGACDEWMCHLGDEEYMPVGKTPLCPHLDRPEVTLEEWTFLEKIFTTTKLFERSWTKLVTLDTLHWYCDGPEPTVAACRYNKQVRKSAKKKQEESLPPKATDQANPFAKRKPSEKVDCPHKKPKVVTEPIVGETAATRKLPSKLGLRKRKGLMMGASSVTEKCLVLLCKDLGLDYTKQLLKESEVQVEALKKILKDKEAEISKAKCHLHLPVYSKGTKELFANETNLDPQGDSDGVNVNHEKSVEDATRHLEGD</sequence>
<dbReference type="Pfam" id="PF00232">
    <property type="entry name" value="Glyco_hydro_1"/>
    <property type="match status" value="1"/>
</dbReference>
<feature type="compositionally biased region" description="Basic and acidic residues" evidence="4">
    <location>
        <begin position="462"/>
        <end position="471"/>
    </location>
</feature>
<feature type="region of interest" description="Disordered" evidence="4">
    <location>
        <begin position="439"/>
        <end position="472"/>
    </location>
</feature>
<evidence type="ECO:0000313" key="6">
    <source>
        <dbReference type="Proteomes" id="UP000594261"/>
    </source>
</evidence>
<reference evidence="5 6" key="1">
    <citation type="journal article" date="2016" name="G3 (Bethesda)">
        <title>First Draft Assembly and Annotation of the Genome of a California Endemic Oak Quercus lobata Nee (Fagaceae).</title>
        <authorList>
            <person name="Sork V.L."/>
            <person name="Fitz-Gibbon S.T."/>
            <person name="Puiu D."/>
            <person name="Crepeau M."/>
            <person name="Gugger P.F."/>
            <person name="Sherman R."/>
            <person name="Stevens K."/>
            <person name="Langley C.H."/>
            <person name="Pellegrini M."/>
            <person name="Salzberg S.L."/>
        </authorList>
    </citation>
    <scope>NUCLEOTIDE SEQUENCE [LARGE SCALE GENOMIC DNA]</scope>
    <source>
        <strain evidence="5 6">cv. SW786</strain>
    </source>
</reference>
<dbReference type="AlphaFoldDB" id="A0A7N2LC38"/>
<evidence type="ECO:0000256" key="2">
    <source>
        <dbReference type="RuleBase" id="RU003690"/>
    </source>
</evidence>
<dbReference type="InterPro" id="IPR017853">
    <property type="entry name" value="GH"/>
</dbReference>
<dbReference type="InterPro" id="IPR001360">
    <property type="entry name" value="Glyco_hydro_1"/>
</dbReference>
<evidence type="ECO:0000313" key="5">
    <source>
        <dbReference type="EnsemblPlants" id="QL04p004126:mrna"/>
    </source>
</evidence>
<dbReference type="SUPFAM" id="SSF51445">
    <property type="entry name" value="(Trans)glycosidases"/>
    <property type="match status" value="1"/>
</dbReference>